<dbReference type="EMBL" id="JAUQSZ010000011">
    <property type="protein sequence ID" value="MDO7843819.1"/>
    <property type="molecule type" value="Genomic_DNA"/>
</dbReference>
<dbReference type="NCBIfam" id="TIGR03373">
    <property type="entry name" value="VI_minor_4"/>
    <property type="match status" value="1"/>
</dbReference>
<protein>
    <submittedName>
        <fullName evidence="1">Type VI secretion system-associated protein TagF</fullName>
    </submittedName>
</protein>
<dbReference type="Gene3D" id="3.40.1730.10">
    <property type="entry name" value="pa0076 domain"/>
    <property type="match status" value="1"/>
</dbReference>
<dbReference type="Pfam" id="PF09867">
    <property type="entry name" value="TagF_N"/>
    <property type="match status" value="1"/>
</dbReference>
<dbReference type="InterPro" id="IPR038225">
    <property type="entry name" value="TagF_sf"/>
</dbReference>
<reference evidence="1" key="1">
    <citation type="submission" date="2023-07" db="EMBL/GenBank/DDBJ databases">
        <authorList>
            <person name="Kim M.K."/>
        </authorList>
    </citation>
    <scope>NUCLEOTIDE SEQUENCE</scope>
    <source>
        <strain evidence="1">CA1-15</strain>
    </source>
</reference>
<dbReference type="RefSeq" id="WP_304562278.1">
    <property type="nucleotide sequence ID" value="NZ_JAUQSZ010000011.1"/>
</dbReference>
<proteinExistence type="predicted"/>
<gene>
    <name evidence="1" type="primary">tagF</name>
    <name evidence="1" type="ORF">Q5H94_15915</name>
</gene>
<name>A0ABT9A1X0_9SPHN</name>
<keyword evidence="2" id="KW-1185">Reference proteome</keyword>
<accession>A0ABT9A1X0</accession>
<organism evidence="1 2">
    <name type="scientific">Sphingomonas immobilis</name>
    <dbReference type="NCBI Taxonomy" id="3063997"/>
    <lineage>
        <taxon>Bacteria</taxon>
        <taxon>Pseudomonadati</taxon>
        <taxon>Pseudomonadota</taxon>
        <taxon>Alphaproteobacteria</taxon>
        <taxon>Sphingomonadales</taxon>
        <taxon>Sphingomonadaceae</taxon>
        <taxon>Sphingomonas</taxon>
    </lineage>
</organism>
<evidence type="ECO:0000313" key="1">
    <source>
        <dbReference type="EMBL" id="MDO7843819.1"/>
    </source>
</evidence>
<dbReference type="Proteomes" id="UP001176468">
    <property type="component" value="Unassembled WGS sequence"/>
</dbReference>
<evidence type="ECO:0000313" key="2">
    <source>
        <dbReference type="Proteomes" id="UP001176468"/>
    </source>
</evidence>
<comment type="caution">
    <text evidence="1">The sequence shown here is derived from an EMBL/GenBank/DDBJ whole genome shotgun (WGS) entry which is preliminary data.</text>
</comment>
<sequence>MIEARLFGKLPAHGDFVARGIGAADRDALDLWLSDSLSQARDMLGDDFVDHYDVAPPWRFVAPEGEAWSAGAIAPSIDSAGRRFPILVALTGLSDDRAPGAAEACEALLYEALGGGWDADTLFAAARALPAEPGEEIVEQSFWWTLGGDDFDPVSLEGARPYNLFRTMLAKRKTA</sequence>
<dbReference type="InterPro" id="IPR017748">
    <property type="entry name" value="TagF"/>
</dbReference>